<dbReference type="CDD" id="cd00254">
    <property type="entry name" value="LT-like"/>
    <property type="match status" value="1"/>
</dbReference>
<organism evidence="3 4">
    <name type="scientific">Desulfobulbus oligotrophicus</name>
    <dbReference type="NCBI Taxonomy" id="1909699"/>
    <lineage>
        <taxon>Bacteria</taxon>
        <taxon>Pseudomonadati</taxon>
        <taxon>Thermodesulfobacteriota</taxon>
        <taxon>Desulfobulbia</taxon>
        <taxon>Desulfobulbales</taxon>
        <taxon>Desulfobulbaceae</taxon>
        <taxon>Desulfobulbus</taxon>
    </lineage>
</organism>
<dbReference type="GO" id="GO:0008933">
    <property type="term" value="F:peptidoglycan lytic transglycosylase activity"/>
    <property type="evidence" value="ECO:0007669"/>
    <property type="project" value="InterPro"/>
</dbReference>
<dbReference type="KEGG" id="dog:HP555_01655"/>
<dbReference type="PANTHER" id="PTHR37423:SF2">
    <property type="entry name" value="MEMBRANE-BOUND LYTIC MUREIN TRANSGLYCOSYLASE C"/>
    <property type="match status" value="1"/>
</dbReference>
<dbReference type="Gene3D" id="1.10.530.10">
    <property type="match status" value="1"/>
</dbReference>
<evidence type="ECO:0000313" key="3">
    <source>
        <dbReference type="EMBL" id="QQG64655.1"/>
    </source>
</evidence>
<reference evidence="3 4" key="1">
    <citation type="submission" date="2020-05" db="EMBL/GenBank/DDBJ databases">
        <title>Complete genome of Desulfobulbus oligotrophicus.</title>
        <authorList>
            <person name="Podar M."/>
        </authorList>
    </citation>
    <scope>NUCLEOTIDE SEQUENCE [LARGE SCALE GENOMIC DNA]</scope>
    <source>
        <strain evidence="3 4">Prop6</strain>
    </source>
</reference>
<name>A0A7T6APR6_9BACT</name>
<evidence type="ECO:0000313" key="4">
    <source>
        <dbReference type="Proteomes" id="UP000596092"/>
    </source>
</evidence>
<dbReference type="Proteomes" id="UP000596092">
    <property type="component" value="Chromosome"/>
</dbReference>
<evidence type="ECO:0000256" key="1">
    <source>
        <dbReference type="ARBA" id="ARBA00007734"/>
    </source>
</evidence>
<dbReference type="AlphaFoldDB" id="A0A7T6APR6"/>
<dbReference type="RefSeq" id="WP_199263488.1">
    <property type="nucleotide sequence ID" value="NZ_CP054140.1"/>
</dbReference>
<dbReference type="PANTHER" id="PTHR37423">
    <property type="entry name" value="SOLUBLE LYTIC MUREIN TRANSGLYCOSYLASE-RELATED"/>
    <property type="match status" value="1"/>
</dbReference>
<dbReference type="GO" id="GO:0016020">
    <property type="term" value="C:membrane"/>
    <property type="evidence" value="ECO:0007669"/>
    <property type="project" value="InterPro"/>
</dbReference>
<dbReference type="SUPFAM" id="SSF53955">
    <property type="entry name" value="Lysozyme-like"/>
    <property type="match status" value="1"/>
</dbReference>
<dbReference type="InterPro" id="IPR023346">
    <property type="entry name" value="Lysozyme-like_dom_sf"/>
</dbReference>
<proteinExistence type="inferred from homology"/>
<feature type="domain" description="Transglycosylase SLT" evidence="2">
    <location>
        <begin position="86"/>
        <end position="180"/>
    </location>
</feature>
<gene>
    <name evidence="3" type="ORF">HP555_01655</name>
</gene>
<evidence type="ECO:0000259" key="2">
    <source>
        <dbReference type="Pfam" id="PF01464"/>
    </source>
</evidence>
<protein>
    <submittedName>
        <fullName evidence="3">Lytic transglycosylase domain-containing protein</fullName>
    </submittedName>
</protein>
<keyword evidence="4" id="KW-1185">Reference proteome</keyword>
<dbReference type="Pfam" id="PF01464">
    <property type="entry name" value="SLT"/>
    <property type="match status" value="1"/>
</dbReference>
<dbReference type="GO" id="GO:0000270">
    <property type="term" value="P:peptidoglycan metabolic process"/>
    <property type="evidence" value="ECO:0007669"/>
    <property type="project" value="InterPro"/>
</dbReference>
<dbReference type="InterPro" id="IPR000189">
    <property type="entry name" value="Transglyc_AS"/>
</dbReference>
<sequence length="206" mass="22900">MRIEVVQKERKPFVLFPLLAGLLLFFALSFSSPFTAWATVAAYIDVQGNLHYMRGKSSRTDKKIAIERPVPRSSRDLSYQTINAFIQAAATEHGVDPYLIKAIIKAESNFDPAAVSPKGAQGLMQLMPATARDLQVDDPFDPQENITGGTKYLRSLLDNYDGDVVLSLAAYNAGPGKVKGRIPNIIETRIYIAKVLDNYQSYRNCR</sequence>
<comment type="similarity">
    <text evidence="1">Belongs to the transglycosylase Slt family.</text>
</comment>
<accession>A0A7T6APR6</accession>
<dbReference type="PROSITE" id="PS00922">
    <property type="entry name" value="TRANSGLYCOSYLASE"/>
    <property type="match status" value="1"/>
</dbReference>
<dbReference type="InterPro" id="IPR008258">
    <property type="entry name" value="Transglycosylase_SLT_dom_1"/>
</dbReference>
<dbReference type="EMBL" id="CP054140">
    <property type="protein sequence ID" value="QQG64655.1"/>
    <property type="molecule type" value="Genomic_DNA"/>
</dbReference>